<dbReference type="Gene3D" id="3.40.50.1010">
    <property type="entry name" value="5'-nuclease"/>
    <property type="match status" value="1"/>
</dbReference>
<reference evidence="2" key="1">
    <citation type="journal article" date="2019" name="Int. J. Syst. Evol. Microbiol.">
        <title>The Global Catalogue of Microorganisms (GCM) 10K type strain sequencing project: providing services to taxonomists for standard genome sequencing and annotation.</title>
        <authorList>
            <consortium name="The Broad Institute Genomics Platform"/>
            <consortium name="The Broad Institute Genome Sequencing Center for Infectious Disease"/>
            <person name="Wu L."/>
            <person name="Ma J."/>
        </authorList>
    </citation>
    <scope>NUCLEOTIDE SEQUENCE [LARGE SCALE GENOMIC DNA]</scope>
    <source>
        <strain evidence="2">JCM 12763</strain>
    </source>
</reference>
<evidence type="ECO:0000313" key="2">
    <source>
        <dbReference type="Proteomes" id="UP001596242"/>
    </source>
</evidence>
<dbReference type="Proteomes" id="UP001596242">
    <property type="component" value="Unassembled WGS sequence"/>
</dbReference>
<organism evidence="1 2">
    <name type="scientific">Streptomyces pratens</name>
    <dbReference type="NCBI Taxonomy" id="887456"/>
    <lineage>
        <taxon>Bacteria</taxon>
        <taxon>Bacillati</taxon>
        <taxon>Actinomycetota</taxon>
        <taxon>Actinomycetes</taxon>
        <taxon>Kitasatosporales</taxon>
        <taxon>Streptomycetaceae</taxon>
        <taxon>Streptomyces</taxon>
    </lineage>
</organism>
<sequence>MSRTVRAKLPRPRQRVFVFDSEALSKAVQGDREMAALLKTAPRLDIPIVTSALTTLEAWDPRETSRQALWNWTLSRIRVVHTDDQVIAMARDMLKNAGLHGHKHAIDAGLHGHKHAIDAVLAAVAGREAAQGAQATVFTSDTDDMNQLLAGHSVRVEKI</sequence>
<proteinExistence type="predicted"/>
<evidence type="ECO:0000313" key="1">
    <source>
        <dbReference type="EMBL" id="MFC6055644.1"/>
    </source>
</evidence>
<accession>A0ABW1LVZ2</accession>
<dbReference type="EMBL" id="JBHSPT010000020">
    <property type="protein sequence ID" value="MFC6055644.1"/>
    <property type="molecule type" value="Genomic_DNA"/>
</dbReference>
<dbReference type="RefSeq" id="WP_386395194.1">
    <property type="nucleotide sequence ID" value="NZ_JBHSPT010000020.1"/>
</dbReference>
<keyword evidence="2" id="KW-1185">Reference proteome</keyword>
<evidence type="ECO:0008006" key="3">
    <source>
        <dbReference type="Google" id="ProtNLM"/>
    </source>
</evidence>
<gene>
    <name evidence="1" type="ORF">ACFP50_09265</name>
</gene>
<name>A0ABW1LVZ2_9ACTN</name>
<protein>
    <recommendedName>
        <fullName evidence="3">PIN domain-containing protein</fullName>
    </recommendedName>
</protein>
<comment type="caution">
    <text evidence="1">The sequence shown here is derived from an EMBL/GenBank/DDBJ whole genome shotgun (WGS) entry which is preliminary data.</text>
</comment>